<dbReference type="STRING" id="133381.A0A2T9Z7W7"/>
<name>A0A2T9Z7W7_9FUNG</name>
<protein>
    <submittedName>
        <fullName evidence="4">Uncharacterized protein</fullName>
    </submittedName>
</protein>
<sequence length="583" mass="63784">MCCDFVDSKWSLCAFGSNSSGQLGTGSLEDHHQPTICTFAIPTQTFSTELNCGNTLSNKVPVPVCLKDKANSESPIIVSGANHSFLYWKNLPLLYGCGSISEGELGPFKFNPPTPLLSENNTNCIPVWHLLETPSIEHPPPTNQSLSSHNHNHSCPLFQSCHNISQISVGWNHSILLTSSGNLFSTGNNSFGQCGFPSSKSPPLKNCWNPIYLFSLYVEDPIIRISSGLRHSVAISKNGIVFGWGSNSKNQLYPHIPPSLIQNSNVSNVPSSFPDSSSSIADPKSKITNIPSSDPKSAKGTRPKKQKISKILPPTILISLENIIDVACGRNHTALITFHRKGCFSLKKKYSLRLYSTGSPHIFSNLSCSLPIQQLNTTWSFLDISPFFSDCLSSNALYLDHSLLSSWDSVFVLSKKRNDEIKNKNKNSIIFAFGSSKLGTMGPNNPNDSKKEIPIDTVSQNPNNPVIMSSNSPLNGSNLEKNIFSVNLNIQSLCSNSSLQSFITEISCGSYHVIARTNTNDVVCWGWNEHGNCGVLPTASDTNSAQNEIICWPPVKVPCPDYIITYPCHVFSGYATSFIVFKQ</sequence>
<feature type="repeat" description="RCC1" evidence="2">
    <location>
        <begin position="181"/>
        <end position="238"/>
    </location>
</feature>
<feature type="region of interest" description="Disordered" evidence="3">
    <location>
        <begin position="268"/>
        <end position="306"/>
    </location>
</feature>
<feature type="compositionally biased region" description="Polar residues" evidence="3">
    <location>
        <begin position="286"/>
        <end position="295"/>
    </location>
</feature>
<dbReference type="SUPFAM" id="SSF50985">
    <property type="entry name" value="RCC1/BLIP-II"/>
    <property type="match status" value="1"/>
</dbReference>
<evidence type="ECO:0000256" key="2">
    <source>
        <dbReference type="PROSITE-ProRule" id="PRU00235"/>
    </source>
</evidence>
<dbReference type="InterPro" id="IPR000408">
    <property type="entry name" value="Reg_chr_condens"/>
</dbReference>
<keyword evidence="5" id="KW-1185">Reference proteome</keyword>
<accession>A0A2T9Z7W7</accession>
<reference evidence="4 5" key="1">
    <citation type="journal article" date="2018" name="MBio">
        <title>Comparative Genomics Reveals the Core Gene Toolbox for the Fungus-Insect Symbiosis.</title>
        <authorList>
            <person name="Wang Y."/>
            <person name="Stata M."/>
            <person name="Wang W."/>
            <person name="Stajich J.E."/>
            <person name="White M.M."/>
            <person name="Moncalvo J.M."/>
        </authorList>
    </citation>
    <scope>NUCLEOTIDE SEQUENCE [LARGE SCALE GENOMIC DNA]</scope>
    <source>
        <strain evidence="4 5">SC-DP-2</strain>
    </source>
</reference>
<dbReference type="PANTHER" id="PTHR22870:SF466">
    <property type="entry name" value="ANKYRIN REPEAT-CONTAINING PROTEIN"/>
    <property type="match status" value="1"/>
</dbReference>
<organism evidence="4 5">
    <name type="scientific">Smittium megazygosporum</name>
    <dbReference type="NCBI Taxonomy" id="133381"/>
    <lineage>
        <taxon>Eukaryota</taxon>
        <taxon>Fungi</taxon>
        <taxon>Fungi incertae sedis</taxon>
        <taxon>Zoopagomycota</taxon>
        <taxon>Kickxellomycotina</taxon>
        <taxon>Harpellomycetes</taxon>
        <taxon>Harpellales</taxon>
        <taxon>Legeriomycetaceae</taxon>
        <taxon>Smittium</taxon>
    </lineage>
</organism>
<dbReference type="Gene3D" id="2.130.10.30">
    <property type="entry name" value="Regulator of chromosome condensation 1/beta-lactamase-inhibitor protein II"/>
    <property type="match status" value="2"/>
</dbReference>
<dbReference type="EMBL" id="MBFS01001717">
    <property type="protein sequence ID" value="PVV00693.1"/>
    <property type="molecule type" value="Genomic_DNA"/>
</dbReference>
<dbReference type="Pfam" id="PF13540">
    <property type="entry name" value="RCC1_2"/>
    <property type="match status" value="3"/>
</dbReference>
<dbReference type="InterPro" id="IPR009091">
    <property type="entry name" value="RCC1/BLIP-II"/>
</dbReference>
<dbReference type="InterPro" id="IPR051210">
    <property type="entry name" value="Ub_ligase/GEF_domain"/>
</dbReference>
<evidence type="ECO:0000313" key="4">
    <source>
        <dbReference type="EMBL" id="PVV00693.1"/>
    </source>
</evidence>
<evidence type="ECO:0000256" key="3">
    <source>
        <dbReference type="SAM" id="MobiDB-lite"/>
    </source>
</evidence>
<dbReference type="Proteomes" id="UP000245609">
    <property type="component" value="Unassembled WGS sequence"/>
</dbReference>
<dbReference type="PANTHER" id="PTHR22870">
    <property type="entry name" value="REGULATOR OF CHROMOSOME CONDENSATION"/>
    <property type="match status" value="1"/>
</dbReference>
<evidence type="ECO:0000256" key="1">
    <source>
        <dbReference type="ARBA" id="ARBA00022737"/>
    </source>
</evidence>
<dbReference type="AlphaFoldDB" id="A0A2T9Z7W7"/>
<comment type="caution">
    <text evidence="4">The sequence shown here is derived from an EMBL/GenBank/DDBJ whole genome shotgun (WGS) entry which is preliminary data.</text>
</comment>
<dbReference type="PROSITE" id="PS00626">
    <property type="entry name" value="RCC1_2"/>
    <property type="match status" value="2"/>
</dbReference>
<keyword evidence="1" id="KW-0677">Repeat</keyword>
<dbReference type="OrthoDB" id="5370059at2759"/>
<feature type="compositionally biased region" description="Low complexity" evidence="3">
    <location>
        <begin position="268"/>
        <end position="279"/>
    </location>
</feature>
<evidence type="ECO:0000313" key="5">
    <source>
        <dbReference type="Proteomes" id="UP000245609"/>
    </source>
</evidence>
<proteinExistence type="predicted"/>
<dbReference type="PROSITE" id="PS50012">
    <property type="entry name" value="RCC1_3"/>
    <property type="match status" value="1"/>
</dbReference>
<gene>
    <name evidence="4" type="ORF">BB560_004913</name>
</gene>
<dbReference type="PRINTS" id="PR00633">
    <property type="entry name" value="RCCNDNSATION"/>
</dbReference>